<evidence type="ECO:0000256" key="1">
    <source>
        <dbReference type="SAM" id="Phobius"/>
    </source>
</evidence>
<evidence type="ECO:0000313" key="2">
    <source>
        <dbReference type="EMBL" id="OVE58426.1"/>
    </source>
</evidence>
<feature type="transmembrane region" description="Helical" evidence="1">
    <location>
        <begin position="44"/>
        <end position="65"/>
    </location>
</feature>
<dbReference type="AlphaFoldDB" id="A0A202C422"/>
<keyword evidence="1" id="KW-0472">Membrane</keyword>
<comment type="caution">
    <text evidence="2">The sequence shown here is derived from an EMBL/GenBank/DDBJ whole genome shotgun (WGS) entry which is preliminary data.</text>
</comment>
<accession>A0A202C422</accession>
<keyword evidence="3" id="KW-1185">Reference proteome</keyword>
<sequence length="204" mass="23100">MNTTKNNIEHHIKKQISEREIAPSRNLWSEIETQSERKNSKTKINWYLVAACLVLTFSLGAVLFFNKESKGTEKSAIIAEIKNSDIQNKTQEQTVQSPETLDQKQKESFAAENIKAEKKNEAVKSQIIVEQKQMPLTKENAPEIIGTISKIEPEKIMAKSDSAKTQGKRKRYVDPSTLLFSVEHKDVIEKTKESNVATIDLNGK</sequence>
<name>A0A202C422_9FLAO</name>
<dbReference type="RefSeq" id="WP_087708152.1">
    <property type="nucleotide sequence ID" value="NZ_MVAG01000105.1"/>
</dbReference>
<gene>
    <name evidence="2" type="ORF">B0E34_06985</name>
</gene>
<keyword evidence="1" id="KW-0812">Transmembrane</keyword>
<keyword evidence="1" id="KW-1133">Transmembrane helix</keyword>
<reference evidence="3" key="1">
    <citation type="submission" date="2017-02" db="EMBL/GenBank/DDBJ databases">
        <authorList>
            <person name="Tetz G."/>
            <person name="Tetz V."/>
        </authorList>
    </citation>
    <scope>NUCLEOTIDE SEQUENCE [LARGE SCALE GENOMIC DNA]</scope>
    <source>
        <strain evidence="3">VT16-26</strain>
    </source>
</reference>
<organism evidence="2 3">
    <name type="scientific">Chryseobacterium mucoviscidosis</name>
    <dbReference type="NCBI Taxonomy" id="1945581"/>
    <lineage>
        <taxon>Bacteria</taxon>
        <taxon>Pseudomonadati</taxon>
        <taxon>Bacteroidota</taxon>
        <taxon>Flavobacteriia</taxon>
        <taxon>Flavobacteriales</taxon>
        <taxon>Weeksellaceae</taxon>
        <taxon>Chryseobacterium group</taxon>
        <taxon>Chryseobacterium</taxon>
    </lineage>
</organism>
<evidence type="ECO:0000313" key="3">
    <source>
        <dbReference type="Proteomes" id="UP000196355"/>
    </source>
</evidence>
<protein>
    <submittedName>
        <fullName evidence="2">Uncharacterized protein</fullName>
    </submittedName>
</protein>
<proteinExistence type="predicted"/>
<dbReference type="EMBL" id="MVAG01000105">
    <property type="protein sequence ID" value="OVE58426.1"/>
    <property type="molecule type" value="Genomic_DNA"/>
</dbReference>
<dbReference type="Proteomes" id="UP000196355">
    <property type="component" value="Unassembled WGS sequence"/>
</dbReference>